<feature type="chain" id="PRO_5037233371" description="Thiol:disulfide interchange protein DsbD N-terminal domain-containing protein" evidence="1">
    <location>
        <begin position="25"/>
        <end position="270"/>
    </location>
</feature>
<gene>
    <name evidence="3" type="ORF">JJB09_02240</name>
</gene>
<dbReference type="Proteomes" id="UP000633219">
    <property type="component" value="Unassembled WGS sequence"/>
</dbReference>
<dbReference type="EMBL" id="JAEQNC010000001">
    <property type="protein sequence ID" value="MBL0370838.1"/>
    <property type="molecule type" value="Genomic_DNA"/>
</dbReference>
<accession>A0A937CN71</accession>
<evidence type="ECO:0000313" key="4">
    <source>
        <dbReference type="Proteomes" id="UP000633219"/>
    </source>
</evidence>
<evidence type="ECO:0000256" key="1">
    <source>
        <dbReference type="SAM" id="SignalP"/>
    </source>
</evidence>
<feature type="signal peptide" evidence="1">
    <location>
        <begin position="1"/>
        <end position="24"/>
    </location>
</feature>
<name>A0A937CN71_9HYPH</name>
<sequence>MKTRCTLLITTLCMLASTIVPTHAAVSDWVHSEGGKARLSALSDGADGKITAILEIDPAPGWKTYWQNPGDAGLAPQIDLSAGRNLKLVKVSYPAPEIGNDEGGRFLGYHKPVTLVLELVKPVPADPAELDATILIGLCKDICLPFQATFNLPLADASQPQADEFMKIQMAKAELPDRPSPGFDVPKAGLTADKTYFEATIVAPEGAPLEIAISPSGGLQLGVQEKQSVIDGKTVVRYPVTRLPTSLEGANVTMVVKAAGRSIETTLSVD</sequence>
<keyword evidence="4" id="KW-1185">Reference proteome</keyword>
<proteinExistence type="predicted"/>
<dbReference type="Pfam" id="PF11412">
    <property type="entry name" value="DsbD_N"/>
    <property type="match status" value="1"/>
</dbReference>
<evidence type="ECO:0000259" key="2">
    <source>
        <dbReference type="Pfam" id="PF11412"/>
    </source>
</evidence>
<dbReference type="AlphaFoldDB" id="A0A937CN71"/>
<dbReference type="InterPro" id="IPR028250">
    <property type="entry name" value="DsbDN"/>
</dbReference>
<feature type="domain" description="Thiol:disulfide interchange protein DsbD N-terminal" evidence="2">
    <location>
        <begin position="46"/>
        <end position="151"/>
    </location>
</feature>
<comment type="caution">
    <text evidence="3">The sequence shown here is derived from an EMBL/GenBank/DDBJ whole genome shotgun (WGS) entry which is preliminary data.</text>
</comment>
<protein>
    <recommendedName>
        <fullName evidence="2">Thiol:disulfide interchange protein DsbD N-terminal domain-containing protein</fullName>
    </recommendedName>
</protein>
<evidence type="ECO:0000313" key="3">
    <source>
        <dbReference type="EMBL" id="MBL0370838.1"/>
    </source>
</evidence>
<reference evidence="3" key="1">
    <citation type="submission" date="2021-01" db="EMBL/GenBank/DDBJ databases">
        <title>Rhizobium sp. strain KVB221 16S ribosomal RNA gene Genome sequencing and assembly.</title>
        <authorList>
            <person name="Kang M."/>
        </authorList>
    </citation>
    <scope>NUCLEOTIDE SEQUENCE</scope>
    <source>
        <strain evidence="3">KVB221</strain>
    </source>
</reference>
<keyword evidence="1" id="KW-0732">Signal</keyword>
<dbReference type="RefSeq" id="WP_201652402.1">
    <property type="nucleotide sequence ID" value="NZ_JAEQNC010000001.1"/>
</dbReference>
<organism evidence="3 4">
    <name type="scientific">Rhizobium setariae</name>
    <dbReference type="NCBI Taxonomy" id="2801340"/>
    <lineage>
        <taxon>Bacteria</taxon>
        <taxon>Pseudomonadati</taxon>
        <taxon>Pseudomonadota</taxon>
        <taxon>Alphaproteobacteria</taxon>
        <taxon>Hyphomicrobiales</taxon>
        <taxon>Rhizobiaceae</taxon>
        <taxon>Rhizobium/Agrobacterium group</taxon>
        <taxon>Rhizobium</taxon>
    </lineage>
</organism>